<dbReference type="FunCoup" id="A0A200QNT9">
    <property type="interactions" value="420"/>
</dbReference>
<dbReference type="PANTHER" id="PTHR31672">
    <property type="entry name" value="BNACNNG10540D PROTEIN"/>
    <property type="match status" value="1"/>
</dbReference>
<dbReference type="Gene3D" id="1.20.1280.50">
    <property type="match status" value="1"/>
</dbReference>
<gene>
    <name evidence="3" type="ORF">BVC80_1773g10</name>
</gene>
<dbReference type="InterPro" id="IPR036047">
    <property type="entry name" value="F-box-like_dom_sf"/>
</dbReference>
<evidence type="ECO:0000313" key="3">
    <source>
        <dbReference type="EMBL" id="OVA12131.1"/>
    </source>
</evidence>
<keyword evidence="4" id="KW-1185">Reference proteome</keyword>
<dbReference type="InterPro" id="IPR017451">
    <property type="entry name" value="F-box-assoc_interact_dom"/>
</dbReference>
<dbReference type="PANTHER" id="PTHR31672:SF13">
    <property type="entry name" value="F-BOX PROTEIN CPR30-LIKE"/>
    <property type="match status" value="1"/>
</dbReference>
<evidence type="ECO:0000256" key="1">
    <source>
        <dbReference type="SAM" id="MobiDB-lite"/>
    </source>
</evidence>
<dbReference type="EMBL" id="MVGT01001416">
    <property type="protein sequence ID" value="OVA12131.1"/>
    <property type="molecule type" value="Genomic_DNA"/>
</dbReference>
<dbReference type="SUPFAM" id="SSF81383">
    <property type="entry name" value="F-box domain"/>
    <property type="match status" value="1"/>
</dbReference>
<protein>
    <submittedName>
        <fullName evidence="3">F-box domain</fullName>
    </submittedName>
</protein>
<dbReference type="Pfam" id="PF08268">
    <property type="entry name" value="FBA_3"/>
    <property type="match status" value="1"/>
</dbReference>
<reference evidence="3 4" key="1">
    <citation type="journal article" date="2017" name="Mol. Plant">
        <title>The Genome of Medicinal Plant Macleaya cordata Provides New Insights into Benzylisoquinoline Alkaloids Metabolism.</title>
        <authorList>
            <person name="Liu X."/>
            <person name="Liu Y."/>
            <person name="Huang P."/>
            <person name="Ma Y."/>
            <person name="Qing Z."/>
            <person name="Tang Q."/>
            <person name="Cao H."/>
            <person name="Cheng P."/>
            <person name="Zheng Y."/>
            <person name="Yuan Z."/>
            <person name="Zhou Y."/>
            <person name="Liu J."/>
            <person name="Tang Z."/>
            <person name="Zhuo Y."/>
            <person name="Zhang Y."/>
            <person name="Yu L."/>
            <person name="Huang J."/>
            <person name="Yang P."/>
            <person name="Peng Q."/>
            <person name="Zhang J."/>
            <person name="Jiang W."/>
            <person name="Zhang Z."/>
            <person name="Lin K."/>
            <person name="Ro D.K."/>
            <person name="Chen X."/>
            <person name="Xiong X."/>
            <person name="Shang Y."/>
            <person name="Huang S."/>
            <person name="Zeng J."/>
        </authorList>
    </citation>
    <scope>NUCLEOTIDE SEQUENCE [LARGE SCALE GENOMIC DNA]</scope>
    <source>
        <strain evidence="4">cv. BLH2017</strain>
        <tissue evidence="3">Root</tissue>
    </source>
</reference>
<dbReference type="Proteomes" id="UP000195402">
    <property type="component" value="Unassembled WGS sequence"/>
</dbReference>
<feature type="region of interest" description="Disordered" evidence="1">
    <location>
        <begin position="413"/>
        <end position="447"/>
    </location>
</feature>
<dbReference type="SMART" id="SM00256">
    <property type="entry name" value="FBOX"/>
    <property type="match status" value="1"/>
</dbReference>
<dbReference type="InterPro" id="IPR001810">
    <property type="entry name" value="F-box_dom"/>
</dbReference>
<dbReference type="NCBIfam" id="TIGR01640">
    <property type="entry name" value="F_box_assoc_1"/>
    <property type="match status" value="1"/>
</dbReference>
<evidence type="ECO:0000313" key="4">
    <source>
        <dbReference type="Proteomes" id="UP000195402"/>
    </source>
</evidence>
<proteinExistence type="predicted"/>
<dbReference type="OrthoDB" id="1023042at2759"/>
<sequence>MEKLLPTEIALDIFSRLPAESVLECKQVCKTWRNILSLPYFADMHLHYQLLQFDHDQNFNNKNSNINGAVGKVGLGLLFLTCSLGHGKQLYYGKYDDNDEQQSYKRLKRINHHEFHRTATIIGSCNGLVCFSNFHPLNNVIYLYNPITKECVNLPRFSDERNSMGQIMSGFGYHPSANEYKVVRFYYPMGVQPPFVGQVQVYTLGSRCGWRNKEDITFPVGNLNSKRGILANGALHWMDKEGKILAFDLADEEFHLLPSPPCFQSDLYSFFELRVLESCLCVVHHKIYGSIDIWSLKKTKNSTTNNVKEVQESYKSWNWSREFSIAKWQGGCNNVAPEILALTKSGEVLLWDDDTILSSYDPKTATLKQLVGDNGTPFIFHETIPHINSFVSLKALGERSEALENMKSIASSKALGQKTRKRRSEAIQNMKSGQRSRKRIWNDSRIN</sequence>
<dbReference type="InterPro" id="IPR050796">
    <property type="entry name" value="SCF_F-box_component"/>
</dbReference>
<dbReference type="InParanoid" id="A0A200QNT9"/>
<comment type="caution">
    <text evidence="3">The sequence shown here is derived from an EMBL/GenBank/DDBJ whole genome shotgun (WGS) entry which is preliminary data.</text>
</comment>
<name>A0A200QNT9_MACCD</name>
<dbReference type="PROSITE" id="PS50181">
    <property type="entry name" value="FBOX"/>
    <property type="match status" value="1"/>
</dbReference>
<organism evidence="3 4">
    <name type="scientific">Macleaya cordata</name>
    <name type="common">Five-seeded plume-poppy</name>
    <name type="synonym">Bocconia cordata</name>
    <dbReference type="NCBI Taxonomy" id="56857"/>
    <lineage>
        <taxon>Eukaryota</taxon>
        <taxon>Viridiplantae</taxon>
        <taxon>Streptophyta</taxon>
        <taxon>Embryophyta</taxon>
        <taxon>Tracheophyta</taxon>
        <taxon>Spermatophyta</taxon>
        <taxon>Magnoliopsida</taxon>
        <taxon>Ranunculales</taxon>
        <taxon>Papaveraceae</taxon>
        <taxon>Papaveroideae</taxon>
        <taxon>Macleaya</taxon>
    </lineage>
</organism>
<dbReference type="STRING" id="56857.A0A200QNT9"/>
<dbReference type="Pfam" id="PF12937">
    <property type="entry name" value="F-box-like"/>
    <property type="match status" value="1"/>
</dbReference>
<accession>A0A200QNT9</accession>
<evidence type="ECO:0000259" key="2">
    <source>
        <dbReference type="PROSITE" id="PS50181"/>
    </source>
</evidence>
<dbReference type="AlphaFoldDB" id="A0A200QNT9"/>
<feature type="domain" description="F-box" evidence="2">
    <location>
        <begin position="1"/>
        <end position="44"/>
    </location>
</feature>
<dbReference type="InterPro" id="IPR013187">
    <property type="entry name" value="F-box-assoc_dom_typ3"/>
</dbReference>